<feature type="compositionally biased region" description="Basic and acidic residues" evidence="1">
    <location>
        <begin position="80"/>
        <end position="96"/>
    </location>
</feature>
<feature type="compositionally biased region" description="Pro residues" evidence="1">
    <location>
        <begin position="112"/>
        <end position="124"/>
    </location>
</feature>
<organism evidence="2 3">
    <name type="scientific">Stylosanthes scabra</name>
    <dbReference type="NCBI Taxonomy" id="79078"/>
    <lineage>
        <taxon>Eukaryota</taxon>
        <taxon>Viridiplantae</taxon>
        <taxon>Streptophyta</taxon>
        <taxon>Embryophyta</taxon>
        <taxon>Tracheophyta</taxon>
        <taxon>Spermatophyta</taxon>
        <taxon>Magnoliopsida</taxon>
        <taxon>eudicotyledons</taxon>
        <taxon>Gunneridae</taxon>
        <taxon>Pentapetalae</taxon>
        <taxon>rosids</taxon>
        <taxon>fabids</taxon>
        <taxon>Fabales</taxon>
        <taxon>Fabaceae</taxon>
        <taxon>Papilionoideae</taxon>
        <taxon>50 kb inversion clade</taxon>
        <taxon>dalbergioids sensu lato</taxon>
        <taxon>Dalbergieae</taxon>
        <taxon>Pterocarpus clade</taxon>
        <taxon>Stylosanthes</taxon>
    </lineage>
</organism>
<dbReference type="EMBL" id="JASCZI010243971">
    <property type="protein sequence ID" value="MED6213782.1"/>
    <property type="molecule type" value="Genomic_DNA"/>
</dbReference>
<feature type="non-terminal residue" evidence="2">
    <location>
        <position position="138"/>
    </location>
</feature>
<dbReference type="Proteomes" id="UP001341840">
    <property type="component" value="Unassembled WGS sequence"/>
</dbReference>
<comment type="caution">
    <text evidence="2">The sequence shown here is derived from an EMBL/GenBank/DDBJ whole genome shotgun (WGS) entry which is preliminary data.</text>
</comment>
<protein>
    <submittedName>
        <fullName evidence="2">Uncharacterized protein</fullName>
    </submittedName>
</protein>
<keyword evidence="3" id="KW-1185">Reference proteome</keyword>
<reference evidence="2 3" key="1">
    <citation type="journal article" date="2023" name="Plants (Basel)">
        <title>Bridging the Gap: Combining Genomics and Transcriptomics Approaches to Understand Stylosanthes scabra, an Orphan Legume from the Brazilian Caatinga.</title>
        <authorList>
            <person name="Ferreira-Neto J.R.C."/>
            <person name="da Silva M.D."/>
            <person name="Binneck E."/>
            <person name="de Melo N.F."/>
            <person name="da Silva R.H."/>
            <person name="de Melo A.L.T.M."/>
            <person name="Pandolfi V."/>
            <person name="Bustamante F.O."/>
            <person name="Brasileiro-Vidal A.C."/>
            <person name="Benko-Iseppon A.M."/>
        </authorList>
    </citation>
    <scope>NUCLEOTIDE SEQUENCE [LARGE SCALE GENOMIC DNA]</scope>
    <source>
        <tissue evidence="2">Leaves</tissue>
    </source>
</reference>
<feature type="compositionally biased region" description="Low complexity" evidence="1">
    <location>
        <begin position="125"/>
        <end position="138"/>
    </location>
</feature>
<accession>A0ABU6YTU1</accession>
<sequence>MEPVIIQIVQEPDLRGNREYLDWWVRESRSRFLLQDGLLEEPRVQALPADIRSMPFPPHPDIPFSRKESWGHGRSCSRTAHRERYENESKEERLFDQFKTLGDSPVQSSQAQPPPPPQPTPPPFETTDQQTQPTVVKE</sequence>
<evidence type="ECO:0000256" key="1">
    <source>
        <dbReference type="SAM" id="MobiDB-lite"/>
    </source>
</evidence>
<evidence type="ECO:0000313" key="3">
    <source>
        <dbReference type="Proteomes" id="UP001341840"/>
    </source>
</evidence>
<feature type="region of interest" description="Disordered" evidence="1">
    <location>
        <begin position="50"/>
        <end position="138"/>
    </location>
</feature>
<name>A0ABU6YTU1_9FABA</name>
<gene>
    <name evidence="2" type="ORF">PIB30_096703</name>
</gene>
<proteinExistence type="predicted"/>
<evidence type="ECO:0000313" key="2">
    <source>
        <dbReference type="EMBL" id="MED6213782.1"/>
    </source>
</evidence>